<gene>
    <name evidence="1" type="ORF">LCGC14_2947370</name>
</gene>
<reference evidence="1" key="1">
    <citation type="journal article" date="2015" name="Nature">
        <title>Complex archaea that bridge the gap between prokaryotes and eukaryotes.</title>
        <authorList>
            <person name="Spang A."/>
            <person name="Saw J.H."/>
            <person name="Jorgensen S.L."/>
            <person name="Zaremba-Niedzwiedzka K."/>
            <person name="Martijn J."/>
            <person name="Lind A.E."/>
            <person name="van Eijk R."/>
            <person name="Schleper C."/>
            <person name="Guy L."/>
            <person name="Ettema T.J."/>
        </authorList>
    </citation>
    <scope>NUCLEOTIDE SEQUENCE</scope>
</reference>
<accession>A0A0F8XG17</accession>
<evidence type="ECO:0000313" key="1">
    <source>
        <dbReference type="EMBL" id="KKK68107.1"/>
    </source>
</evidence>
<organism evidence="1">
    <name type="scientific">marine sediment metagenome</name>
    <dbReference type="NCBI Taxonomy" id="412755"/>
    <lineage>
        <taxon>unclassified sequences</taxon>
        <taxon>metagenomes</taxon>
        <taxon>ecological metagenomes</taxon>
    </lineage>
</organism>
<name>A0A0F8XG17_9ZZZZ</name>
<dbReference type="AlphaFoldDB" id="A0A0F8XG17"/>
<comment type="caution">
    <text evidence="1">The sequence shown here is derived from an EMBL/GenBank/DDBJ whole genome shotgun (WGS) entry which is preliminary data.</text>
</comment>
<dbReference type="EMBL" id="LAZR01059288">
    <property type="protein sequence ID" value="KKK68107.1"/>
    <property type="molecule type" value="Genomic_DNA"/>
</dbReference>
<proteinExistence type="predicted"/>
<protein>
    <submittedName>
        <fullName evidence="1">Uncharacterized protein</fullName>
    </submittedName>
</protein>
<sequence>MSKYIEREYSVIVEPDFRLVDEDTKNRYCEEIKLDIERHVDGLGSVYVSVVENATCSFCGAKWETYDEPNYPEGFPVCCKKAQDEFNKEQNDE</sequence>